<organism evidence="14 15">
    <name type="scientific">Marine Group III euryarchaeote CG-Epi2</name>
    <dbReference type="NCBI Taxonomy" id="1888996"/>
    <lineage>
        <taxon>Archaea</taxon>
        <taxon>Methanobacteriati</taxon>
        <taxon>Thermoplasmatota</taxon>
        <taxon>Thermoplasmata</taxon>
        <taxon>Candidatus Thermoprofundales</taxon>
    </lineage>
</organism>
<feature type="binding site" evidence="11">
    <location>
        <position position="50"/>
    </location>
    <ligand>
        <name>substrate</name>
    </ligand>
</feature>
<evidence type="ECO:0000256" key="5">
    <source>
        <dbReference type="ARBA" id="ARBA00022741"/>
    </source>
</evidence>
<keyword evidence="6 10" id="KW-0418">Kinase</keyword>
<dbReference type="PANTHER" id="PTHR43654">
    <property type="entry name" value="GLUTAMATE 5-KINASE"/>
    <property type="match status" value="1"/>
</dbReference>
<keyword evidence="8" id="KW-0414">Isoprene biosynthesis</keyword>
<dbReference type="InterPro" id="IPR036393">
    <property type="entry name" value="AceGlu_kinase-like_sf"/>
</dbReference>
<sequence length="260" mass="28651">MPKEKILLKFGGSLITEKKSDIPKINTGNLEMIGKLLNNKKYDIIIVHGAGSFGHPIAKEFNLIDGLNQSPEQENSITEIREQMQKLNQLLCNIIEKNGIITKTIVPSKTMRTKGSRLITKFPTEIFDKSIEEGTIPITFGDATDDELQGINILSGDVIMVELARIYKPTFSIFVMDLPGVMDGDPKSKDSKVIPVVDTELIKNLKEKTFNNGNTDVTGGLIGKLECALEIAQYSQCWITNLESLEMALTGNPGGSRVIL</sequence>
<keyword evidence="5 10" id="KW-0547">Nucleotide-binding</keyword>
<evidence type="ECO:0000256" key="10">
    <source>
        <dbReference type="PIRNR" id="PIRNR016496"/>
    </source>
</evidence>
<feature type="binding site" evidence="11">
    <location>
        <begin position="9"/>
        <end position="13"/>
    </location>
    <ligand>
        <name>ATP</name>
        <dbReference type="ChEBI" id="CHEBI:30616"/>
    </ligand>
</feature>
<comment type="subunit">
    <text evidence="10">Homodimer.</text>
</comment>
<feature type="site" description="Transition state stabilizer" evidence="12">
    <location>
        <position position="18"/>
    </location>
</feature>
<dbReference type="AlphaFoldDB" id="A0A1J5TPC3"/>
<dbReference type="NCBIfam" id="NF040647">
    <property type="entry name" value="IPPK_Arch"/>
    <property type="match status" value="1"/>
</dbReference>
<evidence type="ECO:0000256" key="11">
    <source>
        <dbReference type="PIRSR" id="PIRSR016496-1"/>
    </source>
</evidence>
<evidence type="ECO:0000256" key="9">
    <source>
        <dbReference type="ARBA" id="ARBA00049063"/>
    </source>
</evidence>
<keyword evidence="7 10" id="KW-0067">ATP-binding</keyword>
<protein>
    <recommendedName>
        <fullName evidence="3 10">Isopentenyl phosphate kinase</fullName>
        <shortName evidence="10">IPK</shortName>
        <ecNumber evidence="2 10">2.7.4.26</ecNumber>
    </recommendedName>
</protein>
<dbReference type="GO" id="GO:0005524">
    <property type="term" value="F:ATP binding"/>
    <property type="evidence" value="ECO:0007669"/>
    <property type="project" value="UniProtKB-KW"/>
</dbReference>
<feature type="binding site" evidence="11">
    <location>
        <position position="55"/>
    </location>
    <ligand>
        <name>substrate</name>
    </ligand>
</feature>
<evidence type="ECO:0000256" key="1">
    <source>
        <dbReference type="ARBA" id="ARBA00010540"/>
    </source>
</evidence>
<evidence type="ECO:0000256" key="3">
    <source>
        <dbReference type="ARBA" id="ARBA00017267"/>
    </source>
</evidence>
<dbReference type="GO" id="GO:0016301">
    <property type="term" value="F:kinase activity"/>
    <property type="evidence" value="ECO:0007669"/>
    <property type="project" value="UniProtKB-KW"/>
</dbReference>
<evidence type="ECO:0000256" key="6">
    <source>
        <dbReference type="ARBA" id="ARBA00022777"/>
    </source>
</evidence>
<feature type="binding site" evidence="11">
    <location>
        <position position="177"/>
    </location>
    <ligand>
        <name>ATP</name>
        <dbReference type="ChEBI" id="CHEBI:30616"/>
    </ligand>
</feature>
<evidence type="ECO:0000256" key="2">
    <source>
        <dbReference type="ARBA" id="ARBA00012908"/>
    </source>
</evidence>
<evidence type="ECO:0000256" key="7">
    <source>
        <dbReference type="ARBA" id="ARBA00022840"/>
    </source>
</evidence>
<reference evidence="14 15" key="1">
    <citation type="submission" date="2016-08" db="EMBL/GenBank/DDBJ databases">
        <title>New Insights into Marine Group III Euryarchaeota, from dark to light.</title>
        <authorList>
            <person name="Haro-Moreno J.M."/>
            <person name="Rodriguez-Valera F."/>
            <person name="Lopez-Garcia P."/>
            <person name="Moreira D."/>
            <person name="Martin-Cuadrado A.B."/>
        </authorList>
    </citation>
    <scope>NUCLEOTIDE SEQUENCE [LARGE SCALE GENOMIC DNA]</scope>
    <source>
        <strain evidence="14">CG-Epi2</strain>
    </source>
</reference>
<feature type="binding site" evidence="11">
    <location>
        <position position="220"/>
    </location>
    <ligand>
        <name>ATP</name>
        <dbReference type="ChEBI" id="CHEBI:30616"/>
    </ligand>
</feature>
<dbReference type="GO" id="GO:0005829">
    <property type="term" value="C:cytosol"/>
    <property type="evidence" value="ECO:0007669"/>
    <property type="project" value="TreeGrafter"/>
</dbReference>
<dbReference type="SUPFAM" id="SSF53633">
    <property type="entry name" value="Carbamate kinase-like"/>
    <property type="match status" value="1"/>
</dbReference>
<evidence type="ECO:0000256" key="4">
    <source>
        <dbReference type="ARBA" id="ARBA00022679"/>
    </source>
</evidence>
<dbReference type="EMBL" id="MIYZ01000006">
    <property type="protein sequence ID" value="OIR22777.1"/>
    <property type="molecule type" value="Genomic_DNA"/>
</dbReference>
<comment type="function">
    <text evidence="10">Catalyzes the formation of isopentenyl diphosphate (IPP), the building block of all isoprenoids.</text>
</comment>
<accession>A0A1J5TPC3</accession>
<name>A0A1J5TPC3_9ARCH</name>
<proteinExistence type="inferred from homology"/>
<evidence type="ECO:0000256" key="8">
    <source>
        <dbReference type="ARBA" id="ARBA00023229"/>
    </source>
</evidence>
<feature type="domain" description="Aspartate/glutamate/uridylate kinase" evidence="13">
    <location>
        <begin position="5"/>
        <end position="240"/>
    </location>
</feature>
<keyword evidence="4 10" id="KW-0808">Transferase</keyword>
<dbReference type="EC" id="2.7.4.26" evidence="2 10"/>
<dbReference type="Gene3D" id="3.40.1160.10">
    <property type="entry name" value="Acetylglutamate kinase-like"/>
    <property type="match status" value="1"/>
</dbReference>
<dbReference type="InterPro" id="IPR024192">
    <property type="entry name" value="Fosfomycin_R_FomA-type"/>
</dbReference>
<comment type="caution">
    <text evidence="14">The sequence shown here is derived from an EMBL/GenBank/DDBJ whole genome shotgun (WGS) entry which is preliminary data.</text>
</comment>
<dbReference type="GO" id="GO:0016114">
    <property type="term" value="P:terpenoid biosynthetic process"/>
    <property type="evidence" value="ECO:0007669"/>
    <property type="project" value="TreeGrafter"/>
</dbReference>
<dbReference type="Pfam" id="PF00696">
    <property type="entry name" value="AA_kinase"/>
    <property type="match status" value="1"/>
</dbReference>
<evidence type="ECO:0000259" key="13">
    <source>
        <dbReference type="Pfam" id="PF00696"/>
    </source>
</evidence>
<feature type="binding site" evidence="11">
    <location>
        <position position="156"/>
    </location>
    <ligand>
        <name>substrate</name>
    </ligand>
</feature>
<dbReference type="Proteomes" id="UP000183615">
    <property type="component" value="Unassembled WGS sequence"/>
</dbReference>
<comment type="similarity">
    <text evidence="1 10">Belongs to the isopentenyl phosphate kinase family.</text>
</comment>
<comment type="catalytic activity">
    <reaction evidence="9 10">
        <text>isopentenyl phosphate + ATP = isopentenyl diphosphate + ADP</text>
        <dbReference type="Rhea" id="RHEA:33963"/>
        <dbReference type="ChEBI" id="CHEBI:30616"/>
        <dbReference type="ChEBI" id="CHEBI:65078"/>
        <dbReference type="ChEBI" id="CHEBI:128769"/>
        <dbReference type="ChEBI" id="CHEBI:456216"/>
        <dbReference type="EC" id="2.7.4.26"/>
    </reaction>
</comment>
<feature type="binding site" evidence="11">
    <location>
        <position position="51"/>
    </location>
    <ligand>
        <name>ATP</name>
        <dbReference type="ChEBI" id="CHEBI:30616"/>
    </ligand>
</feature>
<dbReference type="InterPro" id="IPR001048">
    <property type="entry name" value="Asp/Glu/Uridylate_kinase"/>
</dbReference>
<dbReference type="PANTHER" id="PTHR43654:SF1">
    <property type="entry name" value="ISOPENTENYL PHOSPHATE KINASE"/>
    <property type="match status" value="1"/>
</dbReference>
<gene>
    <name evidence="14" type="ORF">BET99_03495</name>
</gene>
<dbReference type="GO" id="GO:0102043">
    <property type="term" value="F:isopentenyl phosphate kinase activity"/>
    <property type="evidence" value="ECO:0007669"/>
    <property type="project" value="UniProtKB-EC"/>
</dbReference>
<evidence type="ECO:0000313" key="14">
    <source>
        <dbReference type="EMBL" id="OIR22777.1"/>
    </source>
</evidence>
<evidence type="ECO:0000313" key="15">
    <source>
        <dbReference type="Proteomes" id="UP000183615"/>
    </source>
</evidence>
<feature type="binding site" evidence="11">
    <location>
        <position position="224"/>
    </location>
    <ligand>
        <name>ATP</name>
        <dbReference type="ChEBI" id="CHEBI:30616"/>
    </ligand>
</feature>
<evidence type="ECO:0000256" key="12">
    <source>
        <dbReference type="PIRSR" id="PIRSR016496-2"/>
    </source>
</evidence>
<dbReference type="PIRSF" id="PIRSF016496">
    <property type="entry name" value="Kin_FomA"/>
    <property type="match status" value="1"/>
</dbReference>